<dbReference type="Proteomes" id="UP001234989">
    <property type="component" value="Chromosome 4"/>
</dbReference>
<sequence>MALIEFDSRSNHISRYLSALTQTDMGAILSLRYFHHIVIFSNVGVDENVIDTALVKWLLLYFLPRIDQEDKDDIILVKATLNTYPSLNKFAVMISILFYLNLEDKVLIHDAGIVVNQVDFVRAYWHESQKKVAETTLGHYCSNELQSRDKGKTIVTEAPNVPPLVPKVRKAHTFIPLSEPISFIFEKLRSLGILQPRPNETPLHPFNPAKQCDFHSGMLGHTTNECQYLKEEIQNLLDSGMIIQRLVPSPKFIWHQLSPFMPTSSHNRAIYPQSVSQVPSHSHETVVPKIIAPNSPFHASSANNYDIAEQSTKNDFNQNNH</sequence>
<dbReference type="EMBL" id="CP133615">
    <property type="protein sequence ID" value="WMV24912.1"/>
    <property type="molecule type" value="Genomic_DNA"/>
</dbReference>
<gene>
    <name evidence="1" type="ORF">MTR67_018297</name>
</gene>
<evidence type="ECO:0000313" key="2">
    <source>
        <dbReference type="Proteomes" id="UP001234989"/>
    </source>
</evidence>
<evidence type="ECO:0000313" key="1">
    <source>
        <dbReference type="EMBL" id="WMV24912.1"/>
    </source>
</evidence>
<protein>
    <submittedName>
        <fullName evidence="1">Uncharacterized protein</fullName>
    </submittedName>
</protein>
<name>A0AAF0QJF6_SOLVR</name>
<dbReference type="AlphaFoldDB" id="A0AAF0QJF6"/>
<keyword evidence="2" id="KW-1185">Reference proteome</keyword>
<reference evidence="1" key="1">
    <citation type="submission" date="2023-08" db="EMBL/GenBank/DDBJ databases">
        <title>A de novo genome assembly of Solanum verrucosum Schlechtendal, a Mexican diploid species geographically isolated from the other diploid A-genome species in potato relatives.</title>
        <authorList>
            <person name="Hosaka K."/>
        </authorList>
    </citation>
    <scope>NUCLEOTIDE SEQUENCE</scope>
    <source>
        <tissue evidence="1">Young leaves</tissue>
    </source>
</reference>
<accession>A0AAF0QJF6</accession>
<organism evidence="1 2">
    <name type="scientific">Solanum verrucosum</name>
    <dbReference type="NCBI Taxonomy" id="315347"/>
    <lineage>
        <taxon>Eukaryota</taxon>
        <taxon>Viridiplantae</taxon>
        <taxon>Streptophyta</taxon>
        <taxon>Embryophyta</taxon>
        <taxon>Tracheophyta</taxon>
        <taxon>Spermatophyta</taxon>
        <taxon>Magnoliopsida</taxon>
        <taxon>eudicotyledons</taxon>
        <taxon>Gunneridae</taxon>
        <taxon>Pentapetalae</taxon>
        <taxon>asterids</taxon>
        <taxon>lamiids</taxon>
        <taxon>Solanales</taxon>
        <taxon>Solanaceae</taxon>
        <taxon>Solanoideae</taxon>
        <taxon>Solaneae</taxon>
        <taxon>Solanum</taxon>
    </lineage>
</organism>
<proteinExistence type="predicted"/>